<dbReference type="PANTHER" id="PTHR46223">
    <property type="entry name" value="HISTONE-LYSINE N-METHYLTRANSFERASE SUV39H"/>
    <property type="match status" value="1"/>
</dbReference>
<organism evidence="12 13">
    <name type="scientific">Coniella lustricola</name>
    <dbReference type="NCBI Taxonomy" id="2025994"/>
    <lineage>
        <taxon>Eukaryota</taxon>
        <taxon>Fungi</taxon>
        <taxon>Dikarya</taxon>
        <taxon>Ascomycota</taxon>
        <taxon>Pezizomycotina</taxon>
        <taxon>Sordariomycetes</taxon>
        <taxon>Sordariomycetidae</taxon>
        <taxon>Diaporthales</taxon>
        <taxon>Schizoparmaceae</taxon>
        <taxon>Coniella</taxon>
    </lineage>
</organism>
<accession>A0A2T3AD04</accession>
<dbReference type="PROSITE" id="PS50867">
    <property type="entry name" value="PRE_SET"/>
    <property type="match status" value="1"/>
</dbReference>
<dbReference type="GO" id="GO:0005694">
    <property type="term" value="C:chromosome"/>
    <property type="evidence" value="ECO:0007669"/>
    <property type="project" value="UniProtKB-SubCell"/>
</dbReference>
<dbReference type="CDD" id="cd19473">
    <property type="entry name" value="SET_SUV39H_DIM5-like"/>
    <property type="match status" value="1"/>
</dbReference>
<evidence type="ECO:0008006" key="14">
    <source>
        <dbReference type="Google" id="ProtNLM"/>
    </source>
</evidence>
<evidence type="ECO:0000256" key="8">
    <source>
        <dbReference type="SAM" id="MobiDB-lite"/>
    </source>
</evidence>
<keyword evidence="7" id="KW-0862">Zinc</keyword>
<keyword evidence="6" id="KW-0479">Metal-binding</keyword>
<dbReference type="SMART" id="SM00317">
    <property type="entry name" value="SET"/>
    <property type="match status" value="1"/>
</dbReference>
<dbReference type="Proteomes" id="UP000241462">
    <property type="component" value="Unassembled WGS sequence"/>
</dbReference>
<dbReference type="EMBL" id="KZ678409">
    <property type="protein sequence ID" value="PSR92134.1"/>
    <property type="molecule type" value="Genomic_DNA"/>
</dbReference>
<dbReference type="InterPro" id="IPR003616">
    <property type="entry name" value="Post-SET_dom"/>
</dbReference>
<keyword evidence="5" id="KW-0949">S-adenosyl-L-methionine</keyword>
<dbReference type="STRING" id="2025994.A0A2T3AD04"/>
<feature type="compositionally biased region" description="Polar residues" evidence="8">
    <location>
        <begin position="129"/>
        <end position="138"/>
    </location>
</feature>
<evidence type="ECO:0000313" key="12">
    <source>
        <dbReference type="EMBL" id="PSR92134.1"/>
    </source>
</evidence>
<evidence type="ECO:0000256" key="2">
    <source>
        <dbReference type="ARBA" id="ARBA00022454"/>
    </source>
</evidence>
<feature type="region of interest" description="Disordered" evidence="8">
    <location>
        <begin position="1"/>
        <end position="22"/>
    </location>
</feature>
<feature type="domain" description="SET" evidence="9">
    <location>
        <begin position="217"/>
        <end position="353"/>
    </location>
</feature>
<dbReference type="InParanoid" id="A0A2T3AD04"/>
<dbReference type="Pfam" id="PF00856">
    <property type="entry name" value="SET"/>
    <property type="match status" value="1"/>
</dbReference>
<dbReference type="InterPro" id="IPR001214">
    <property type="entry name" value="SET_dom"/>
</dbReference>
<dbReference type="SUPFAM" id="SSF82199">
    <property type="entry name" value="SET domain"/>
    <property type="match status" value="1"/>
</dbReference>
<sequence>MDIVTENHFFSHGSDQRSTPGQREDCHLCQIRAFKTHRSLPITIVNHTGDGAVLPPKFRFTEQSILRDGVTPAANEFRYGCNCEDEESCMYAGCGCLDEVAGSDSEPDDVASDEPDEEDLEILQWAASTQERPSWANQRRSRPGSIDDAVVPRTGYDTDARSRKKKRFAYHSRGAKAGLLRGSMLNNSRAPIYECHDGCLCSKDGCPNRIVERGRQVPLQIFRTEDRRGWGVKTMRPLKRGQFVDCYFGEVITADEAERRRHHASMAQRKDVYLFALDKFTDPTSRDPRLRGPPLEVDGEFTSGPTRFINHSCEPNLRIFARVGDLADKHIHDLALFAVKDIEKGEELTFDYVDGQEEIENNARDAALQVEMTKCLCGSKKCRGYLW</sequence>
<comment type="subcellular location">
    <subcellularLocation>
        <location evidence="1">Chromosome</location>
    </subcellularLocation>
</comment>
<feature type="domain" description="Pre-SET" evidence="10">
    <location>
        <begin position="79"/>
        <end position="214"/>
    </location>
</feature>
<evidence type="ECO:0000256" key="4">
    <source>
        <dbReference type="ARBA" id="ARBA00022679"/>
    </source>
</evidence>
<dbReference type="AlphaFoldDB" id="A0A2T3AD04"/>
<dbReference type="InterPro" id="IPR007728">
    <property type="entry name" value="Pre-SET_dom"/>
</dbReference>
<reference evidence="12 13" key="1">
    <citation type="journal article" date="2018" name="Mycol. Prog.">
        <title>Coniella lustricola, a new species from submerged detritus.</title>
        <authorList>
            <person name="Raudabaugh D.B."/>
            <person name="Iturriaga T."/>
            <person name="Carver A."/>
            <person name="Mondo S."/>
            <person name="Pangilinan J."/>
            <person name="Lipzen A."/>
            <person name="He G."/>
            <person name="Amirebrahimi M."/>
            <person name="Grigoriev I.V."/>
            <person name="Miller A.N."/>
        </authorList>
    </citation>
    <scope>NUCLEOTIDE SEQUENCE [LARGE SCALE GENOMIC DNA]</scope>
    <source>
        <strain evidence="12 13">B22-T-1</strain>
    </source>
</reference>
<dbReference type="PROSITE" id="PS50868">
    <property type="entry name" value="POST_SET"/>
    <property type="match status" value="1"/>
</dbReference>
<dbReference type="GO" id="GO:0032259">
    <property type="term" value="P:methylation"/>
    <property type="evidence" value="ECO:0007669"/>
    <property type="project" value="UniProtKB-KW"/>
</dbReference>
<dbReference type="InterPro" id="IPR050973">
    <property type="entry name" value="H3K9_Histone-Lys_N-MTase"/>
</dbReference>
<dbReference type="Gene3D" id="2.170.270.10">
    <property type="entry name" value="SET domain"/>
    <property type="match status" value="1"/>
</dbReference>
<dbReference type="PROSITE" id="PS50280">
    <property type="entry name" value="SET"/>
    <property type="match status" value="1"/>
</dbReference>
<evidence type="ECO:0000313" key="13">
    <source>
        <dbReference type="Proteomes" id="UP000241462"/>
    </source>
</evidence>
<keyword evidence="3" id="KW-0489">Methyltransferase</keyword>
<protein>
    <recommendedName>
        <fullName evidence="14">SET domain-containing protein</fullName>
    </recommendedName>
</protein>
<feature type="region of interest" description="Disordered" evidence="8">
    <location>
        <begin position="129"/>
        <end position="164"/>
    </location>
</feature>
<keyword evidence="13" id="KW-1185">Reference proteome</keyword>
<evidence type="ECO:0000259" key="10">
    <source>
        <dbReference type="PROSITE" id="PS50867"/>
    </source>
</evidence>
<feature type="domain" description="Post-SET" evidence="11">
    <location>
        <begin position="371"/>
        <end position="387"/>
    </location>
</feature>
<gene>
    <name evidence="12" type="ORF">BD289DRAFT_451886</name>
</gene>
<dbReference type="OrthoDB" id="308383at2759"/>
<evidence type="ECO:0000256" key="7">
    <source>
        <dbReference type="ARBA" id="ARBA00022833"/>
    </source>
</evidence>
<dbReference type="GO" id="GO:0005634">
    <property type="term" value="C:nucleus"/>
    <property type="evidence" value="ECO:0007669"/>
    <property type="project" value="InterPro"/>
</dbReference>
<evidence type="ECO:0000259" key="11">
    <source>
        <dbReference type="PROSITE" id="PS50868"/>
    </source>
</evidence>
<dbReference type="GO" id="GO:0042054">
    <property type="term" value="F:histone methyltransferase activity"/>
    <property type="evidence" value="ECO:0007669"/>
    <property type="project" value="InterPro"/>
</dbReference>
<keyword evidence="4" id="KW-0808">Transferase</keyword>
<evidence type="ECO:0000256" key="5">
    <source>
        <dbReference type="ARBA" id="ARBA00022691"/>
    </source>
</evidence>
<keyword evidence="2" id="KW-0158">Chromosome</keyword>
<dbReference type="GO" id="GO:0008270">
    <property type="term" value="F:zinc ion binding"/>
    <property type="evidence" value="ECO:0007669"/>
    <property type="project" value="InterPro"/>
</dbReference>
<evidence type="ECO:0000256" key="1">
    <source>
        <dbReference type="ARBA" id="ARBA00004286"/>
    </source>
</evidence>
<evidence type="ECO:0000256" key="6">
    <source>
        <dbReference type="ARBA" id="ARBA00022723"/>
    </source>
</evidence>
<evidence type="ECO:0000259" key="9">
    <source>
        <dbReference type="PROSITE" id="PS50280"/>
    </source>
</evidence>
<dbReference type="InterPro" id="IPR046341">
    <property type="entry name" value="SET_dom_sf"/>
</dbReference>
<evidence type="ECO:0000256" key="3">
    <source>
        <dbReference type="ARBA" id="ARBA00022603"/>
    </source>
</evidence>
<dbReference type="Pfam" id="PF05033">
    <property type="entry name" value="Pre-SET"/>
    <property type="match status" value="1"/>
</dbReference>
<proteinExistence type="predicted"/>
<dbReference type="PANTHER" id="PTHR46223:SF3">
    <property type="entry name" value="HISTONE-LYSINE N-METHYLTRANSFERASE SET-23"/>
    <property type="match status" value="1"/>
</dbReference>
<name>A0A2T3AD04_9PEZI</name>